<dbReference type="Gene3D" id="2.120.10.80">
    <property type="entry name" value="Kelch-type beta propeller"/>
    <property type="match status" value="2"/>
</dbReference>
<dbReference type="OrthoDB" id="432528at2759"/>
<dbReference type="SUPFAM" id="SSF50965">
    <property type="entry name" value="Galactose oxidase, central domain"/>
    <property type="match status" value="1"/>
</dbReference>
<feature type="non-terminal residue" evidence="1">
    <location>
        <position position="418"/>
    </location>
</feature>
<evidence type="ECO:0000313" key="1">
    <source>
        <dbReference type="EMBL" id="ETO14237.1"/>
    </source>
</evidence>
<sequence>MGTSATKAQKFTDMDDASPFQTVASLPIPLRHAQCVVHKHEILICGGYNHNVCYSYHTVKNQYKRICSYPKYLELTGHYVVRHVTSDSKNDKEILLLSFGQSGYEKKYILAMRYISVWEKDKNKKLKNKHNKWQFLTDNNDQAITIVGNEDNFVGARATIGGENKHLLFITYYPNNISVYNLNTWQYVKHATLPVDSILISHCFVSKNHKKKKSSEMMLFNQRVGLSIEYDEDNNVFNFQKVRVCKTIGQLCFYGYVCVNNSILFFGGKNGRGATVNEVYQYSISDDKWTKYEQTLPMALRDCTVVLSDDNAFVHIIGGFDGENKLAIHMKADVKNWIRGEQQLMIEDQEIVDIEKIHMELEGMNHDLDIKKLKVLQFQNCSKQKEIEKIIEYWMRSSSINKMGWIPDFNFIVLRYIL</sequence>
<dbReference type="InterPro" id="IPR006652">
    <property type="entry name" value="Kelch_1"/>
</dbReference>
<dbReference type="Proteomes" id="UP000023152">
    <property type="component" value="Unassembled WGS sequence"/>
</dbReference>
<organism evidence="1 2">
    <name type="scientific">Reticulomyxa filosa</name>
    <dbReference type="NCBI Taxonomy" id="46433"/>
    <lineage>
        <taxon>Eukaryota</taxon>
        <taxon>Sar</taxon>
        <taxon>Rhizaria</taxon>
        <taxon>Retaria</taxon>
        <taxon>Foraminifera</taxon>
        <taxon>Monothalamids</taxon>
        <taxon>Reticulomyxidae</taxon>
        <taxon>Reticulomyxa</taxon>
    </lineage>
</organism>
<evidence type="ECO:0008006" key="3">
    <source>
        <dbReference type="Google" id="ProtNLM"/>
    </source>
</evidence>
<protein>
    <recommendedName>
        <fullName evidence="3">Kelch motif family protein</fullName>
    </recommendedName>
</protein>
<proteinExistence type="predicted"/>
<evidence type="ECO:0000313" key="2">
    <source>
        <dbReference type="Proteomes" id="UP000023152"/>
    </source>
</evidence>
<dbReference type="Pfam" id="PF01344">
    <property type="entry name" value="Kelch_1"/>
    <property type="match status" value="1"/>
</dbReference>
<accession>X6MLA3</accession>
<dbReference type="AlphaFoldDB" id="X6MLA3"/>
<dbReference type="EMBL" id="ASPP01020149">
    <property type="protein sequence ID" value="ETO14237.1"/>
    <property type="molecule type" value="Genomic_DNA"/>
</dbReference>
<dbReference type="InterPro" id="IPR015915">
    <property type="entry name" value="Kelch-typ_b-propeller"/>
</dbReference>
<reference evidence="1 2" key="1">
    <citation type="journal article" date="2013" name="Curr. Biol.">
        <title>The Genome of the Foraminiferan Reticulomyxa filosa.</title>
        <authorList>
            <person name="Glockner G."/>
            <person name="Hulsmann N."/>
            <person name="Schleicher M."/>
            <person name="Noegel A.A."/>
            <person name="Eichinger L."/>
            <person name="Gallinger C."/>
            <person name="Pawlowski J."/>
            <person name="Sierra R."/>
            <person name="Euteneuer U."/>
            <person name="Pillet L."/>
            <person name="Moustafa A."/>
            <person name="Platzer M."/>
            <person name="Groth M."/>
            <person name="Szafranski K."/>
            <person name="Schliwa M."/>
        </authorList>
    </citation>
    <scope>NUCLEOTIDE SEQUENCE [LARGE SCALE GENOMIC DNA]</scope>
</reference>
<gene>
    <name evidence="1" type="ORF">RFI_23131</name>
</gene>
<comment type="caution">
    <text evidence="1">The sequence shown here is derived from an EMBL/GenBank/DDBJ whole genome shotgun (WGS) entry which is preliminary data.</text>
</comment>
<dbReference type="InterPro" id="IPR011043">
    <property type="entry name" value="Gal_Oxase/kelch_b-propeller"/>
</dbReference>
<name>X6MLA3_RETFI</name>
<keyword evidence="2" id="KW-1185">Reference proteome</keyword>